<reference evidence="7 8" key="1">
    <citation type="submission" date="2020-09" db="EMBL/GenBank/DDBJ databases">
        <title>Novel species in genus Gordonia.</title>
        <authorList>
            <person name="Zhang G."/>
        </authorList>
    </citation>
    <scope>NUCLEOTIDE SEQUENCE [LARGE SCALE GENOMIC DNA]</scope>
    <source>
        <strain evidence="7 8">ON-33</strain>
    </source>
</reference>
<keyword evidence="5 6" id="KW-0949">S-adenosyl-L-methionine</keyword>
<proteinExistence type="inferred from homology"/>
<comment type="caution">
    <text evidence="6">Lacks conserved residue(s) required for the propagation of feature annotation.</text>
</comment>
<accession>A0ABR7WCC1</accession>
<protein>
    <recommendedName>
        <fullName evidence="6">Ribosomal RNA small subunit methyltransferase G</fullName>
        <ecNumber evidence="6">2.1.1.-</ecNumber>
    </recommendedName>
    <alternativeName>
        <fullName evidence="6">16S rRNA 7-methylguanosine methyltransferase</fullName>
        <shortName evidence="6">16S rRNA m7G methyltransferase</shortName>
    </alternativeName>
</protein>
<keyword evidence="2 6" id="KW-0698">rRNA processing</keyword>
<evidence type="ECO:0000256" key="1">
    <source>
        <dbReference type="ARBA" id="ARBA00022490"/>
    </source>
</evidence>
<keyword evidence="3 6" id="KW-0489">Methyltransferase</keyword>
<feature type="binding site" evidence="6">
    <location>
        <position position="85"/>
    </location>
    <ligand>
        <name>S-adenosyl-L-methionine</name>
        <dbReference type="ChEBI" id="CHEBI:59789"/>
    </ligand>
</feature>
<comment type="function">
    <text evidence="6">Specifically methylates the N7 position of a guanine in 16S rRNA.</text>
</comment>
<gene>
    <name evidence="6 7" type="primary">rsmG</name>
    <name evidence="7" type="ORF">IDF66_12760</name>
</gene>
<evidence type="ECO:0000256" key="5">
    <source>
        <dbReference type="ARBA" id="ARBA00022691"/>
    </source>
</evidence>
<dbReference type="EC" id="2.1.1.-" evidence="6"/>
<dbReference type="NCBIfam" id="TIGR00138">
    <property type="entry name" value="rsmG_gidB"/>
    <property type="match status" value="1"/>
</dbReference>
<dbReference type="CDD" id="cd02440">
    <property type="entry name" value="AdoMet_MTases"/>
    <property type="match status" value="1"/>
</dbReference>
<dbReference type="PANTHER" id="PTHR31760">
    <property type="entry name" value="S-ADENOSYL-L-METHIONINE-DEPENDENT METHYLTRANSFERASES SUPERFAMILY PROTEIN"/>
    <property type="match status" value="1"/>
</dbReference>
<keyword evidence="4 6" id="KW-0808">Transferase</keyword>
<dbReference type="RefSeq" id="WP_190267101.1">
    <property type="nucleotide sequence ID" value="NZ_BAABAD010000004.1"/>
</dbReference>
<evidence type="ECO:0000256" key="6">
    <source>
        <dbReference type="HAMAP-Rule" id="MF_00074"/>
    </source>
</evidence>
<comment type="similarity">
    <text evidence="6">Belongs to the methyltransferase superfamily. RNA methyltransferase RsmG family.</text>
</comment>
<dbReference type="InterPro" id="IPR029063">
    <property type="entry name" value="SAM-dependent_MTases_sf"/>
</dbReference>
<evidence type="ECO:0000256" key="2">
    <source>
        <dbReference type="ARBA" id="ARBA00022552"/>
    </source>
</evidence>
<organism evidence="7 8">
    <name type="scientific">Gordonia hankookensis</name>
    <dbReference type="NCBI Taxonomy" id="589403"/>
    <lineage>
        <taxon>Bacteria</taxon>
        <taxon>Bacillati</taxon>
        <taxon>Actinomycetota</taxon>
        <taxon>Actinomycetes</taxon>
        <taxon>Mycobacteriales</taxon>
        <taxon>Gordoniaceae</taxon>
        <taxon>Gordonia</taxon>
    </lineage>
</organism>
<dbReference type="HAMAP" id="MF_00074">
    <property type="entry name" value="16SrRNA_methyltr_G"/>
    <property type="match status" value="1"/>
</dbReference>
<evidence type="ECO:0000256" key="3">
    <source>
        <dbReference type="ARBA" id="ARBA00022603"/>
    </source>
</evidence>
<feature type="binding site" evidence="6">
    <location>
        <begin position="130"/>
        <end position="131"/>
    </location>
    <ligand>
        <name>S-adenosyl-L-methionine</name>
        <dbReference type="ChEBI" id="CHEBI:59789"/>
    </ligand>
</feature>
<keyword evidence="1 6" id="KW-0963">Cytoplasm</keyword>
<comment type="subcellular location">
    <subcellularLocation>
        <location evidence="6">Cytoplasm</location>
    </subcellularLocation>
</comment>
<name>A0ABR7WCC1_9ACTN</name>
<evidence type="ECO:0000313" key="8">
    <source>
        <dbReference type="Proteomes" id="UP000602395"/>
    </source>
</evidence>
<dbReference type="SUPFAM" id="SSF53335">
    <property type="entry name" value="S-adenosyl-L-methionine-dependent methyltransferases"/>
    <property type="match status" value="1"/>
</dbReference>
<keyword evidence="8" id="KW-1185">Reference proteome</keyword>
<dbReference type="EMBL" id="JACWMS010000002">
    <property type="protein sequence ID" value="MBD1320454.1"/>
    <property type="molecule type" value="Genomic_DNA"/>
</dbReference>
<dbReference type="Pfam" id="PF02527">
    <property type="entry name" value="GidB"/>
    <property type="match status" value="1"/>
</dbReference>
<sequence length="236" mass="25496">MFHVEPTATDDPQPAPPEALTVFGDRLEIAEQYHEALAGDGVVLGLIGPREVPRLWDRHILNCAVIGDVIIEGETVVDIGSGAGLPGIPLAIARPDLSVTLVEPLLRRSDFLQRMVAELRLDVTVVRGRAEEKAIRAAVGEADVVTSRAVAPLERLAKWCGPLVREDGRMVAIKGASAREEIDRDRDLVGRSGITNLRVDECGKAVLDVPTTVVIGTKRRIGGGSGKRSRTRNKKR</sequence>
<feature type="binding site" evidence="6">
    <location>
        <position position="148"/>
    </location>
    <ligand>
        <name>S-adenosyl-L-methionine</name>
        <dbReference type="ChEBI" id="CHEBI:59789"/>
    </ligand>
</feature>
<dbReference type="Gene3D" id="3.40.50.150">
    <property type="entry name" value="Vaccinia Virus protein VP39"/>
    <property type="match status" value="1"/>
</dbReference>
<evidence type="ECO:0000313" key="7">
    <source>
        <dbReference type="EMBL" id="MBD1320454.1"/>
    </source>
</evidence>
<dbReference type="PANTHER" id="PTHR31760:SF0">
    <property type="entry name" value="S-ADENOSYL-L-METHIONINE-DEPENDENT METHYLTRANSFERASES SUPERFAMILY PROTEIN"/>
    <property type="match status" value="1"/>
</dbReference>
<comment type="caution">
    <text evidence="7">The sequence shown here is derived from an EMBL/GenBank/DDBJ whole genome shotgun (WGS) entry which is preliminary data.</text>
</comment>
<evidence type="ECO:0000256" key="4">
    <source>
        <dbReference type="ARBA" id="ARBA00022679"/>
    </source>
</evidence>
<dbReference type="InterPro" id="IPR003682">
    <property type="entry name" value="rRNA_ssu_MeTfrase_G"/>
</dbReference>
<feature type="binding site" evidence="6">
    <location>
        <position position="80"/>
    </location>
    <ligand>
        <name>S-adenosyl-L-methionine</name>
        <dbReference type="ChEBI" id="CHEBI:59789"/>
    </ligand>
</feature>
<dbReference type="Proteomes" id="UP000602395">
    <property type="component" value="Unassembled WGS sequence"/>
</dbReference>